<proteinExistence type="predicted"/>
<evidence type="ECO:0000256" key="2">
    <source>
        <dbReference type="ARBA" id="ARBA00023015"/>
    </source>
</evidence>
<dbReference type="GO" id="GO:0005634">
    <property type="term" value="C:nucleus"/>
    <property type="evidence" value="ECO:0007669"/>
    <property type="project" value="UniProtKB-SubCell"/>
</dbReference>
<evidence type="ECO:0000256" key="7">
    <source>
        <dbReference type="SAM" id="MobiDB-lite"/>
    </source>
</evidence>
<dbReference type="GO" id="GO:0046983">
    <property type="term" value="F:protein dimerization activity"/>
    <property type="evidence" value="ECO:0007669"/>
    <property type="project" value="InterPro"/>
</dbReference>
<keyword evidence="3" id="KW-0238">DNA-binding</keyword>
<dbReference type="SMART" id="SM00353">
    <property type="entry name" value="HLH"/>
    <property type="match status" value="1"/>
</dbReference>
<accession>G0MYQ0</accession>
<feature type="compositionally biased region" description="Low complexity" evidence="7">
    <location>
        <begin position="15"/>
        <end position="24"/>
    </location>
</feature>
<feature type="domain" description="BHLH" evidence="8">
    <location>
        <begin position="58"/>
        <end position="112"/>
    </location>
</feature>
<dbReference type="GO" id="GO:0000978">
    <property type="term" value="F:RNA polymerase II cis-regulatory region sequence-specific DNA binding"/>
    <property type="evidence" value="ECO:0007669"/>
    <property type="project" value="TreeGrafter"/>
</dbReference>
<dbReference type="FunFam" id="4.10.280.10:FF:000136">
    <property type="entry name" value="CBN-MXL-2 protein"/>
    <property type="match status" value="1"/>
</dbReference>
<feature type="compositionally biased region" description="Low complexity" evidence="7">
    <location>
        <begin position="34"/>
        <end position="53"/>
    </location>
</feature>
<dbReference type="EMBL" id="GL379821">
    <property type="protein sequence ID" value="EGT47861.1"/>
    <property type="molecule type" value="Genomic_DNA"/>
</dbReference>
<keyword evidence="10" id="KW-1185">Reference proteome</keyword>
<dbReference type="GO" id="GO:0008340">
    <property type="term" value="P:determination of adult lifespan"/>
    <property type="evidence" value="ECO:0007669"/>
    <property type="project" value="EnsemblMetazoa"/>
</dbReference>
<dbReference type="AlphaFoldDB" id="G0MYQ0"/>
<dbReference type="STRING" id="135651.G0MYQ0"/>
<dbReference type="GO" id="GO:0000981">
    <property type="term" value="F:DNA-binding transcription factor activity, RNA polymerase II-specific"/>
    <property type="evidence" value="ECO:0007669"/>
    <property type="project" value="TreeGrafter"/>
</dbReference>
<gene>
    <name evidence="9" type="primary">Cbn-mxl-2</name>
    <name evidence="9" type="ORF">CAEBREN_07794</name>
</gene>
<sequence>MDLLTCKLTVMRNSRTRSAAASSSQKEENLEMMSPEGSSSSPSAPNTPATAGGFSTDRKKATHLRCERQRREAINSGYNELKDLIPQTTTSLGCKTTNAAILFRACDFMSQLKTDISDADKQLNQLNAQAAALEVIASEYEQMASSVPDSSQSTIQVKMLQLLLDDCFATFSTQVDFQSYATITRSLLTWVESLAPNAEPFKGTAGKMVTMPFTSP</sequence>
<dbReference type="GO" id="GO:0005737">
    <property type="term" value="C:cytoplasm"/>
    <property type="evidence" value="ECO:0007669"/>
    <property type="project" value="EnsemblMetazoa"/>
</dbReference>
<dbReference type="InterPro" id="IPR036638">
    <property type="entry name" value="HLH_DNA-bd_sf"/>
</dbReference>
<evidence type="ECO:0000256" key="4">
    <source>
        <dbReference type="ARBA" id="ARBA00023163"/>
    </source>
</evidence>
<organism evidence="10">
    <name type="scientific">Caenorhabditis brenneri</name>
    <name type="common">Nematode worm</name>
    <dbReference type="NCBI Taxonomy" id="135651"/>
    <lineage>
        <taxon>Eukaryota</taxon>
        <taxon>Metazoa</taxon>
        <taxon>Ecdysozoa</taxon>
        <taxon>Nematoda</taxon>
        <taxon>Chromadorea</taxon>
        <taxon>Rhabditida</taxon>
        <taxon>Rhabditina</taxon>
        <taxon>Rhabditomorpha</taxon>
        <taxon>Rhabditoidea</taxon>
        <taxon>Rhabditidae</taxon>
        <taxon>Peloderinae</taxon>
        <taxon>Caenorhabditis</taxon>
    </lineage>
</organism>
<dbReference type="SUPFAM" id="SSF47459">
    <property type="entry name" value="HLH, helix-loop-helix DNA-binding domain"/>
    <property type="match status" value="1"/>
</dbReference>
<keyword evidence="4" id="KW-0804">Transcription</keyword>
<feature type="region of interest" description="Disordered" evidence="7">
    <location>
        <begin position="15"/>
        <end position="62"/>
    </location>
</feature>
<reference evidence="10" key="1">
    <citation type="submission" date="2011-07" db="EMBL/GenBank/DDBJ databases">
        <authorList>
            <consortium name="Caenorhabditis brenneri Sequencing and Analysis Consortium"/>
            <person name="Wilson R.K."/>
        </authorList>
    </citation>
    <scope>NUCLEOTIDE SEQUENCE [LARGE SCALE GENOMIC DNA]</scope>
    <source>
        <strain evidence="10">PB2801</strain>
    </source>
</reference>
<evidence type="ECO:0000259" key="8">
    <source>
        <dbReference type="PROSITE" id="PS50888"/>
    </source>
</evidence>
<dbReference type="OMA" id="SEYEQMA"/>
<dbReference type="InParanoid" id="G0MYQ0"/>
<evidence type="ECO:0000313" key="9">
    <source>
        <dbReference type="EMBL" id="EGT47861.1"/>
    </source>
</evidence>
<dbReference type="CDD" id="cd11404">
    <property type="entry name" value="bHLHzip_Mlx_like"/>
    <property type="match status" value="1"/>
</dbReference>
<dbReference type="OrthoDB" id="5778525at2759"/>
<protein>
    <submittedName>
        <fullName evidence="9">CBN-MXL-2 protein</fullName>
    </submittedName>
</protein>
<dbReference type="eggNOG" id="KOG1319">
    <property type="taxonomic scope" value="Eukaryota"/>
</dbReference>
<dbReference type="Pfam" id="PF00010">
    <property type="entry name" value="HLH"/>
    <property type="match status" value="1"/>
</dbReference>
<evidence type="ECO:0000256" key="1">
    <source>
        <dbReference type="ARBA" id="ARBA00004123"/>
    </source>
</evidence>
<keyword evidence="6" id="KW-0175">Coiled coil</keyword>
<feature type="coiled-coil region" evidence="6">
    <location>
        <begin position="109"/>
        <end position="143"/>
    </location>
</feature>
<dbReference type="PANTHER" id="PTHR15741">
    <property type="entry name" value="BASIC HELIX-LOOP-HELIX ZIP TRANSCRIPTION FACTOR"/>
    <property type="match status" value="1"/>
</dbReference>
<keyword evidence="2" id="KW-0805">Transcription regulation</keyword>
<dbReference type="HOGENOM" id="CLU_115095_0_0_1"/>
<dbReference type="GO" id="GO:0010629">
    <property type="term" value="P:negative regulation of gene expression"/>
    <property type="evidence" value="ECO:0007669"/>
    <property type="project" value="EnsemblMetazoa"/>
</dbReference>
<name>G0MYQ0_CAEBE</name>
<dbReference type="InterPro" id="IPR011598">
    <property type="entry name" value="bHLH_dom"/>
</dbReference>
<dbReference type="FunCoup" id="G0MYQ0">
    <property type="interactions" value="1781"/>
</dbReference>
<evidence type="ECO:0000256" key="6">
    <source>
        <dbReference type="SAM" id="Coils"/>
    </source>
</evidence>
<dbReference type="Gene3D" id="4.10.280.10">
    <property type="entry name" value="Helix-loop-helix DNA-binding domain"/>
    <property type="match status" value="1"/>
</dbReference>
<dbReference type="InterPro" id="IPR052207">
    <property type="entry name" value="Max-like/E-box_TFs"/>
</dbReference>
<evidence type="ECO:0000256" key="5">
    <source>
        <dbReference type="ARBA" id="ARBA00023242"/>
    </source>
</evidence>
<evidence type="ECO:0000313" key="10">
    <source>
        <dbReference type="Proteomes" id="UP000008068"/>
    </source>
</evidence>
<comment type="subcellular location">
    <subcellularLocation>
        <location evidence="1">Nucleus</location>
    </subcellularLocation>
</comment>
<dbReference type="PROSITE" id="PS50888">
    <property type="entry name" value="BHLH"/>
    <property type="match status" value="1"/>
</dbReference>
<evidence type="ECO:0000256" key="3">
    <source>
        <dbReference type="ARBA" id="ARBA00023125"/>
    </source>
</evidence>
<dbReference type="PANTHER" id="PTHR15741:SF25">
    <property type="entry name" value="MAX-LIKE PROTEIN X"/>
    <property type="match status" value="1"/>
</dbReference>
<keyword evidence="5" id="KW-0539">Nucleus</keyword>
<dbReference type="Proteomes" id="UP000008068">
    <property type="component" value="Unassembled WGS sequence"/>
</dbReference>